<feature type="transmembrane region" description="Helical" evidence="1">
    <location>
        <begin position="163"/>
        <end position="182"/>
    </location>
</feature>
<accession>A0A9X2CI31</accession>
<evidence type="ECO:0008006" key="4">
    <source>
        <dbReference type="Google" id="ProtNLM"/>
    </source>
</evidence>
<sequence>MNHNKRVKANIEQIKANVEAATTEAQLIEIVESVKHHPGPLDYNDKLPSILMWLLLAFSSYGILVNYVYPQFTSSLVHLVFDVIESSVYWLPTISAPLLVTYLERQGKRIPLFRSISRPWLRMSAIAACPLLVANIFPQWHLAYWFVFEKLIQLISLNGQIKIPINLALLAGVIVPILWVWLRMRKHWREPLSDRIYHLDILHDNNLTQVNIIPEAKSKALEAQFKEFHRGNHRRTIDAFYEGQYQGKAHSFQFNLYHFHYVIKRRQTDTDANGKTTRTTVYDHYHRYGLLFDFPYVKSVALDADGIPAIKGNKYTDASNAFNQSYKVVCQHKMQAAKLLKPATVEKFLELEGAYRRLVFEVNANGQCCLAIDDDDLLTLRRQYGLASPTEFAEELAGRSELKKLNHLLEALEQLMRLSDNNFR</sequence>
<reference evidence="2" key="1">
    <citation type="submission" date="2022-01" db="EMBL/GenBank/DDBJ databases">
        <title>Whole genome-based taxonomy of the Shewanellaceae.</title>
        <authorList>
            <person name="Martin-Rodriguez A.J."/>
        </authorList>
    </citation>
    <scope>NUCLEOTIDE SEQUENCE</scope>
    <source>
        <strain evidence="2">KCTC 23973</strain>
    </source>
</reference>
<gene>
    <name evidence="2" type="ORF">L2740_10620</name>
</gene>
<dbReference type="AlphaFoldDB" id="A0A9X2CI31"/>
<dbReference type="EMBL" id="JAKILB010000006">
    <property type="protein sequence ID" value="MCL1138994.1"/>
    <property type="molecule type" value="Genomic_DNA"/>
</dbReference>
<evidence type="ECO:0000313" key="3">
    <source>
        <dbReference type="Proteomes" id="UP001139293"/>
    </source>
</evidence>
<keyword evidence="1" id="KW-0472">Membrane</keyword>
<keyword evidence="3" id="KW-1185">Reference proteome</keyword>
<evidence type="ECO:0000256" key="1">
    <source>
        <dbReference type="SAM" id="Phobius"/>
    </source>
</evidence>
<name>A0A9X2CI31_9GAMM</name>
<keyword evidence="1" id="KW-0812">Transmembrane</keyword>
<organism evidence="2 3">
    <name type="scientific">Shewanella pneumatophori</name>
    <dbReference type="NCBI Taxonomy" id="314092"/>
    <lineage>
        <taxon>Bacteria</taxon>
        <taxon>Pseudomonadati</taxon>
        <taxon>Pseudomonadota</taxon>
        <taxon>Gammaproteobacteria</taxon>
        <taxon>Alteromonadales</taxon>
        <taxon>Shewanellaceae</taxon>
        <taxon>Shewanella</taxon>
    </lineage>
</organism>
<evidence type="ECO:0000313" key="2">
    <source>
        <dbReference type="EMBL" id="MCL1138994.1"/>
    </source>
</evidence>
<feature type="transmembrane region" description="Helical" evidence="1">
    <location>
        <begin position="125"/>
        <end position="143"/>
    </location>
</feature>
<proteinExistence type="predicted"/>
<keyword evidence="1" id="KW-1133">Transmembrane helix</keyword>
<protein>
    <recommendedName>
        <fullName evidence="4">DUF3137 domain-containing protein</fullName>
    </recommendedName>
</protein>
<dbReference type="Proteomes" id="UP001139293">
    <property type="component" value="Unassembled WGS sequence"/>
</dbReference>
<feature type="transmembrane region" description="Helical" evidence="1">
    <location>
        <begin position="88"/>
        <end position="104"/>
    </location>
</feature>
<comment type="caution">
    <text evidence="2">The sequence shown here is derived from an EMBL/GenBank/DDBJ whole genome shotgun (WGS) entry which is preliminary data.</text>
</comment>
<feature type="transmembrane region" description="Helical" evidence="1">
    <location>
        <begin position="50"/>
        <end position="68"/>
    </location>
</feature>
<dbReference type="RefSeq" id="WP_248950153.1">
    <property type="nucleotide sequence ID" value="NZ_JAKILB010000006.1"/>
</dbReference>